<evidence type="ECO:0000256" key="1">
    <source>
        <dbReference type="ARBA" id="ARBA00023157"/>
    </source>
</evidence>
<dbReference type="PIRSF" id="PIRSF000077">
    <property type="entry name" value="Thioredoxin"/>
    <property type="match status" value="1"/>
</dbReference>
<keyword evidence="1 4" id="KW-1015">Disulfide bond</keyword>
<dbReference type="NCBIfam" id="TIGR01068">
    <property type="entry name" value="thioredoxin"/>
    <property type="match status" value="1"/>
</dbReference>
<dbReference type="CDD" id="cd02947">
    <property type="entry name" value="TRX_family"/>
    <property type="match status" value="1"/>
</dbReference>
<dbReference type="PROSITE" id="PS00194">
    <property type="entry name" value="THIOREDOXIN_1"/>
    <property type="match status" value="1"/>
</dbReference>
<evidence type="ECO:0000256" key="4">
    <source>
        <dbReference type="PIRSR" id="PIRSR000077-4"/>
    </source>
</evidence>
<dbReference type="InterPro" id="IPR017937">
    <property type="entry name" value="Thioredoxin_CS"/>
</dbReference>
<feature type="active site" description="Nucleophile" evidence="3">
    <location>
        <position position="33"/>
    </location>
</feature>
<dbReference type="Proteomes" id="UP000281553">
    <property type="component" value="Unassembled WGS sequence"/>
</dbReference>
<evidence type="ECO:0000313" key="6">
    <source>
        <dbReference type="EMBL" id="VDN19313.1"/>
    </source>
</evidence>
<dbReference type="Pfam" id="PF00085">
    <property type="entry name" value="Thioredoxin"/>
    <property type="match status" value="1"/>
</dbReference>
<dbReference type="OrthoDB" id="2121326at2759"/>
<name>A0A3P7M7G7_DIBLA</name>
<protein>
    <recommendedName>
        <fullName evidence="2">Thioredoxin</fullName>
    </recommendedName>
</protein>
<proteinExistence type="inferred from homology"/>
<dbReference type="SUPFAM" id="SSF52833">
    <property type="entry name" value="Thioredoxin-like"/>
    <property type="match status" value="1"/>
</dbReference>
<dbReference type="FunFam" id="3.40.30.10:FF:000245">
    <property type="entry name" value="Thioredoxin"/>
    <property type="match status" value="1"/>
</dbReference>
<reference evidence="6 7" key="1">
    <citation type="submission" date="2018-11" db="EMBL/GenBank/DDBJ databases">
        <authorList>
            <consortium name="Pathogen Informatics"/>
        </authorList>
    </citation>
    <scope>NUCLEOTIDE SEQUENCE [LARGE SCALE GENOMIC DNA]</scope>
</reference>
<dbReference type="InterPro" id="IPR036249">
    <property type="entry name" value="Thioredoxin-like_sf"/>
</dbReference>
<dbReference type="PANTHER" id="PTHR46115">
    <property type="entry name" value="THIOREDOXIN-LIKE PROTEIN 1"/>
    <property type="match status" value="1"/>
</dbReference>
<keyword evidence="7" id="KW-1185">Reference proteome</keyword>
<dbReference type="GO" id="GO:0015035">
    <property type="term" value="F:protein-disulfide reductase activity"/>
    <property type="evidence" value="ECO:0007669"/>
    <property type="project" value="InterPro"/>
</dbReference>
<dbReference type="InterPro" id="IPR005746">
    <property type="entry name" value="Thioredoxin"/>
</dbReference>
<evidence type="ECO:0000256" key="3">
    <source>
        <dbReference type="PIRSR" id="PIRSR000077-1"/>
    </source>
</evidence>
<dbReference type="PROSITE" id="PS51352">
    <property type="entry name" value="THIOREDOXIN_2"/>
    <property type="match status" value="1"/>
</dbReference>
<feature type="site" description="Contributes to redox potential value" evidence="3">
    <location>
        <position position="31"/>
    </location>
</feature>
<accession>A0A3P7M7G7</accession>
<gene>
    <name evidence="6" type="ORF">DILT_LOCUS13392</name>
</gene>
<comment type="similarity">
    <text evidence="2">Belongs to the thioredoxin family.</text>
</comment>
<keyword evidence="4" id="KW-0676">Redox-active center</keyword>
<dbReference type="PRINTS" id="PR00421">
    <property type="entry name" value="THIOREDOXIN"/>
</dbReference>
<organism evidence="6 7">
    <name type="scientific">Dibothriocephalus latus</name>
    <name type="common">Fish tapeworm</name>
    <name type="synonym">Diphyllobothrium latum</name>
    <dbReference type="NCBI Taxonomy" id="60516"/>
    <lineage>
        <taxon>Eukaryota</taxon>
        <taxon>Metazoa</taxon>
        <taxon>Spiralia</taxon>
        <taxon>Lophotrochozoa</taxon>
        <taxon>Platyhelminthes</taxon>
        <taxon>Cestoda</taxon>
        <taxon>Eucestoda</taxon>
        <taxon>Diphyllobothriidea</taxon>
        <taxon>Diphyllobothriidae</taxon>
        <taxon>Dibothriocephalus</taxon>
    </lineage>
</organism>
<dbReference type="EMBL" id="UYRU01070100">
    <property type="protein sequence ID" value="VDN19313.1"/>
    <property type="molecule type" value="Genomic_DNA"/>
</dbReference>
<evidence type="ECO:0000259" key="5">
    <source>
        <dbReference type="PROSITE" id="PS51352"/>
    </source>
</evidence>
<sequence>MAVLQIKNEEEFKQKIAAGPVLVDFFATWCGPCKQLAPKLDKLAEETKIVTFLKVDVDELQDLAQTYEITAMPTILGFKDGKVLDRVVGANEELIKKLLQKLTV</sequence>
<dbReference type="AlphaFoldDB" id="A0A3P7M7G7"/>
<evidence type="ECO:0000256" key="2">
    <source>
        <dbReference type="PIRNR" id="PIRNR000077"/>
    </source>
</evidence>
<dbReference type="Gene3D" id="3.40.30.10">
    <property type="entry name" value="Glutaredoxin"/>
    <property type="match status" value="1"/>
</dbReference>
<feature type="site" description="Deprotonates C-terminal active site Cys" evidence="3">
    <location>
        <position position="24"/>
    </location>
</feature>
<feature type="domain" description="Thioredoxin" evidence="5">
    <location>
        <begin position="1"/>
        <end position="104"/>
    </location>
</feature>
<evidence type="ECO:0000313" key="7">
    <source>
        <dbReference type="Proteomes" id="UP000281553"/>
    </source>
</evidence>
<feature type="active site" description="Nucleophile" evidence="3">
    <location>
        <position position="30"/>
    </location>
</feature>
<dbReference type="InterPro" id="IPR013766">
    <property type="entry name" value="Thioredoxin_domain"/>
</dbReference>
<feature type="site" description="Contributes to redox potential value" evidence="3">
    <location>
        <position position="32"/>
    </location>
</feature>
<feature type="disulfide bond" description="Redox-active" evidence="4">
    <location>
        <begin position="30"/>
        <end position="33"/>
    </location>
</feature>